<accession>A0A212IWN3</accession>
<gene>
    <name evidence="1" type="ORF">KM92DES2_10154</name>
</gene>
<name>A0A212IWN3_9BACT</name>
<sequence length="122" mass="13316">MYAEQTLSTGRTVEIRPLGWDEYWDIQKSHLLALKDLQEKSKSISDVDYTLALTDAQRASREAPLALCVNDWATLHAELSMPEVVELSEIIKSISKMGIMLGNSVPAAAADQAAELNTAAIA</sequence>
<reference evidence="1" key="1">
    <citation type="submission" date="2016-04" db="EMBL/GenBank/DDBJ databases">
        <authorList>
            <person name="Evans L.H."/>
            <person name="Alamgir A."/>
            <person name="Owens N."/>
            <person name="Weber N.D."/>
            <person name="Virtaneva K."/>
            <person name="Barbian K."/>
            <person name="Babar A."/>
            <person name="Rosenke K."/>
        </authorList>
    </citation>
    <scope>NUCLEOTIDE SEQUENCE</scope>
    <source>
        <strain evidence="1">92-2</strain>
    </source>
</reference>
<organism evidence="1">
    <name type="scientific">uncultured Desulfovibrio sp</name>
    <dbReference type="NCBI Taxonomy" id="167968"/>
    <lineage>
        <taxon>Bacteria</taxon>
        <taxon>Pseudomonadati</taxon>
        <taxon>Thermodesulfobacteriota</taxon>
        <taxon>Desulfovibrionia</taxon>
        <taxon>Desulfovibrionales</taxon>
        <taxon>Desulfovibrionaceae</taxon>
        <taxon>Desulfovibrio</taxon>
        <taxon>environmental samples</taxon>
    </lineage>
</organism>
<protein>
    <submittedName>
        <fullName evidence="1">Uncharacterized protein</fullName>
    </submittedName>
</protein>
<dbReference type="AlphaFoldDB" id="A0A212IWN3"/>
<dbReference type="EMBL" id="FLUP01000001">
    <property type="protein sequence ID" value="SBV91589.1"/>
    <property type="molecule type" value="Genomic_DNA"/>
</dbReference>
<proteinExistence type="predicted"/>
<evidence type="ECO:0000313" key="1">
    <source>
        <dbReference type="EMBL" id="SBV91589.1"/>
    </source>
</evidence>
<dbReference type="RefSeq" id="WP_192111614.1">
    <property type="nucleotide sequence ID" value="NZ_LT598928.1"/>
</dbReference>